<keyword evidence="2" id="KW-1133">Transmembrane helix</keyword>
<keyword evidence="2" id="KW-0472">Membrane</keyword>
<dbReference type="EMBL" id="JACEZS010000020">
    <property type="protein sequence ID" value="MBA5607643.1"/>
    <property type="molecule type" value="Genomic_DNA"/>
</dbReference>
<evidence type="ECO:0000313" key="4">
    <source>
        <dbReference type="Proteomes" id="UP000566711"/>
    </source>
</evidence>
<keyword evidence="2" id="KW-0812">Transmembrane</keyword>
<evidence type="ECO:0000256" key="1">
    <source>
        <dbReference type="SAM" id="MobiDB-lite"/>
    </source>
</evidence>
<dbReference type="RefSeq" id="WP_182219850.1">
    <property type="nucleotide sequence ID" value="NZ_JACEZS010000020.1"/>
</dbReference>
<sequence length="144" mass="14873">MRRIPYQRGLGLIQVAIVMATLAAIAMAAMMSMRSERNLFAEALGKLTGHAPAQAQGAAPGTPAGAAAAAAQPAQPERPAGVLRKCVIDGKTVLSDVDCNGNPNGTIVKVHETRGIESPKVPKPEPAADGAPTVQDKMIEKATR</sequence>
<organism evidence="3 4">
    <name type="scientific">Rugamonas fusca</name>
    <dbReference type="NCBI Taxonomy" id="2758568"/>
    <lineage>
        <taxon>Bacteria</taxon>
        <taxon>Pseudomonadati</taxon>
        <taxon>Pseudomonadota</taxon>
        <taxon>Betaproteobacteria</taxon>
        <taxon>Burkholderiales</taxon>
        <taxon>Oxalobacteraceae</taxon>
        <taxon>Telluria group</taxon>
        <taxon>Rugamonas</taxon>
    </lineage>
</organism>
<keyword evidence="4" id="KW-1185">Reference proteome</keyword>
<feature type="region of interest" description="Disordered" evidence="1">
    <location>
        <begin position="112"/>
        <end position="144"/>
    </location>
</feature>
<dbReference type="AlphaFoldDB" id="A0A7W2EKN0"/>
<accession>A0A7W2EKN0</accession>
<protein>
    <submittedName>
        <fullName evidence="3">DUF4124 domain-containing protein</fullName>
    </submittedName>
</protein>
<dbReference type="Proteomes" id="UP000566711">
    <property type="component" value="Unassembled WGS sequence"/>
</dbReference>
<evidence type="ECO:0000256" key="2">
    <source>
        <dbReference type="SAM" id="Phobius"/>
    </source>
</evidence>
<feature type="compositionally biased region" description="Basic and acidic residues" evidence="1">
    <location>
        <begin position="112"/>
        <end position="123"/>
    </location>
</feature>
<feature type="region of interest" description="Disordered" evidence="1">
    <location>
        <begin position="51"/>
        <end position="76"/>
    </location>
</feature>
<gene>
    <name evidence="3" type="ORF">H3H36_19995</name>
</gene>
<reference evidence="3 4" key="1">
    <citation type="submission" date="2020-07" db="EMBL/GenBank/DDBJ databases">
        <title>Novel species isolated from subtropical streams in China.</title>
        <authorList>
            <person name="Lu H."/>
        </authorList>
    </citation>
    <scope>NUCLEOTIDE SEQUENCE [LARGE SCALE GENOMIC DNA]</scope>
    <source>
        <strain evidence="3 4">FT3S</strain>
    </source>
</reference>
<name>A0A7W2EKN0_9BURK</name>
<evidence type="ECO:0000313" key="3">
    <source>
        <dbReference type="EMBL" id="MBA5607643.1"/>
    </source>
</evidence>
<comment type="caution">
    <text evidence="3">The sequence shown here is derived from an EMBL/GenBank/DDBJ whole genome shotgun (WGS) entry which is preliminary data.</text>
</comment>
<proteinExistence type="predicted"/>
<feature type="transmembrane region" description="Helical" evidence="2">
    <location>
        <begin position="12"/>
        <end position="31"/>
    </location>
</feature>